<evidence type="ECO:0000313" key="21">
    <source>
        <dbReference type="Proteomes" id="UP000694867"/>
    </source>
</evidence>
<keyword evidence="21" id="KW-1185">Reference proteome</keyword>
<name>A0AAJ6VYX8_9ACAR</name>
<dbReference type="Proteomes" id="UP000694867">
    <property type="component" value="Unplaced"/>
</dbReference>
<dbReference type="GO" id="GO:0047598">
    <property type="term" value="F:7-dehydrocholesterol reductase activity"/>
    <property type="evidence" value="ECO:0007669"/>
    <property type="project" value="UniProtKB-EC"/>
</dbReference>
<comment type="catalytic activity">
    <reaction evidence="18">
        <text>cholesterol + NADP(+) = 7-dehydrocholesterol + NADPH + H(+)</text>
        <dbReference type="Rhea" id="RHEA:23984"/>
        <dbReference type="ChEBI" id="CHEBI:15378"/>
        <dbReference type="ChEBI" id="CHEBI:16113"/>
        <dbReference type="ChEBI" id="CHEBI:17759"/>
        <dbReference type="ChEBI" id="CHEBI:57783"/>
        <dbReference type="ChEBI" id="CHEBI:58349"/>
        <dbReference type="EC" id="1.3.1.21"/>
    </reaction>
    <physiologicalReaction direction="right-to-left" evidence="18">
        <dbReference type="Rhea" id="RHEA:23986"/>
    </physiologicalReaction>
</comment>
<keyword evidence="11" id="KW-0756">Sterol biosynthesis</keyword>
<evidence type="ECO:0000256" key="5">
    <source>
        <dbReference type="ARBA" id="ARBA00022692"/>
    </source>
</evidence>
<evidence type="ECO:0000256" key="13">
    <source>
        <dbReference type="ARBA" id="ARBA00023136"/>
    </source>
</evidence>
<evidence type="ECO:0000256" key="6">
    <source>
        <dbReference type="ARBA" id="ARBA00022778"/>
    </source>
</evidence>
<accession>A0AAJ6VYX8</accession>
<evidence type="ECO:0000256" key="12">
    <source>
        <dbReference type="ARBA" id="ARBA00023098"/>
    </source>
</evidence>
<evidence type="ECO:0000256" key="15">
    <source>
        <dbReference type="ARBA" id="ARBA00023221"/>
    </source>
</evidence>
<sequence length="437" mass="49745">MLDNYAIDQYRNWFNDNYYRITYGLSIEPDFSVHRRAARLITAILIPPLTSIGAIYLIQAAAADPSRHLAELRMLRWEAALILCISLLWVFLHLRFLPGRRYDGPVCGNGLRPSYKRNGFAFYILTSTIVGTVTWVCGKSAFSLLPGLSFTAVVLGIFAALAAYCKACLAPDPSQSSAPSNLVSDVFHGLELYPRVGELHVKQALIRLGATLNLWVLWSCFFAYLRPNLVGSVIIGLQFLHAARRFWNEECYSQSIEVSYYKFGLREVLRHLVLKPFLLNLGTISSVHRPASCRPSLLILISLIAILSILLVYLIDRQKFLVKSKKGKCMTWGRMARTINAFYVDEHGLRRASILLFSGFWGLARHLNYTFEFIVYCVLAGPALTSSNWFSAIPPGLILVSLLHRGKEDFDKCRRKYGPYWKMYCDKVPYGYIPWLW</sequence>
<evidence type="ECO:0000256" key="14">
    <source>
        <dbReference type="ARBA" id="ARBA00023166"/>
    </source>
</evidence>
<dbReference type="InterPro" id="IPR001171">
    <property type="entry name" value="ERG24_DHCR-like"/>
</dbReference>
<dbReference type="GO" id="GO:0006695">
    <property type="term" value="P:cholesterol biosynthetic process"/>
    <property type="evidence" value="ECO:0007669"/>
    <property type="project" value="UniProtKB-KW"/>
</dbReference>
<dbReference type="Pfam" id="PF01222">
    <property type="entry name" value="ERG4_ERG24"/>
    <property type="match status" value="1"/>
</dbReference>
<dbReference type="GO" id="GO:0005789">
    <property type="term" value="C:endoplasmic reticulum membrane"/>
    <property type="evidence" value="ECO:0007669"/>
    <property type="project" value="TreeGrafter"/>
</dbReference>
<evidence type="ECO:0000256" key="10">
    <source>
        <dbReference type="ARBA" id="ARBA00023002"/>
    </source>
</evidence>
<dbReference type="GO" id="GO:0016132">
    <property type="term" value="P:brassinosteroid biosynthetic process"/>
    <property type="evidence" value="ECO:0007669"/>
    <property type="project" value="TreeGrafter"/>
</dbReference>
<keyword evidence="13 20" id="KW-0472">Membrane</keyword>
<evidence type="ECO:0000256" key="7">
    <source>
        <dbReference type="ARBA" id="ARBA00022857"/>
    </source>
</evidence>
<comment type="catalytic activity">
    <reaction evidence="19">
        <text>7-dehydrodesmosterol + NADPH + H(+) = desmosterol + NADP(+)</text>
        <dbReference type="Rhea" id="RHEA:46740"/>
        <dbReference type="ChEBI" id="CHEBI:15378"/>
        <dbReference type="ChEBI" id="CHEBI:17737"/>
        <dbReference type="ChEBI" id="CHEBI:27910"/>
        <dbReference type="ChEBI" id="CHEBI:57783"/>
        <dbReference type="ChEBI" id="CHEBI:58349"/>
    </reaction>
    <physiologicalReaction direction="left-to-right" evidence="19">
        <dbReference type="Rhea" id="RHEA:46741"/>
    </physiologicalReaction>
</comment>
<feature type="transmembrane region" description="Helical" evidence="20">
    <location>
        <begin position="297"/>
        <end position="315"/>
    </location>
</feature>
<evidence type="ECO:0000256" key="17">
    <source>
        <dbReference type="ARBA" id="ARBA00042688"/>
    </source>
</evidence>
<evidence type="ECO:0000256" key="18">
    <source>
        <dbReference type="ARBA" id="ARBA00047795"/>
    </source>
</evidence>
<dbReference type="KEGG" id="goe:100906078"/>
<dbReference type="PANTHER" id="PTHR21257">
    <property type="entry name" value="DELTA(14)-STEROL REDUCTASE"/>
    <property type="match status" value="1"/>
</dbReference>
<keyword evidence="7" id="KW-0521">NADP</keyword>
<feature type="transmembrane region" description="Helical" evidence="20">
    <location>
        <begin position="40"/>
        <end position="62"/>
    </location>
</feature>
<evidence type="ECO:0000256" key="16">
    <source>
        <dbReference type="ARBA" id="ARBA00038851"/>
    </source>
</evidence>
<keyword evidence="6" id="KW-0152">Cholesterol biosynthesis</keyword>
<comment type="subcellular location">
    <subcellularLocation>
        <location evidence="1">Membrane</location>
        <topology evidence="1">Multi-pass membrane protein</topology>
    </subcellularLocation>
</comment>
<dbReference type="AlphaFoldDB" id="A0AAJ6VYX8"/>
<evidence type="ECO:0000256" key="11">
    <source>
        <dbReference type="ARBA" id="ARBA00023011"/>
    </source>
</evidence>
<comment type="similarity">
    <text evidence="2">Belongs to the ERG4/ERG24 family.</text>
</comment>
<keyword evidence="3" id="KW-0444">Lipid biosynthesis</keyword>
<evidence type="ECO:0000256" key="20">
    <source>
        <dbReference type="SAM" id="Phobius"/>
    </source>
</evidence>
<keyword evidence="4" id="KW-0153">Cholesterol metabolism</keyword>
<keyword evidence="15" id="KW-0753">Steroid metabolism</keyword>
<keyword evidence="10" id="KW-0560">Oxidoreductase</keyword>
<dbReference type="RefSeq" id="XP_003745418.1">
    <property type="nucleotide sequence ID" value="XM_003745370.2"/>
</dbReference>
<protein>
    <recommendedName>
        <fullName evidence="16">7-dehydrocholesterol reductase</fullName>
        <ecNumber evidence="16">1.3.1.21</ecNumber>
    </recommendedName>
    <alternativeName>
        <fullName evidence="17">Sterol Delta(7)-reductase</fullName>
    </alternativeName>
</protein>
<keyword evidence="5 20" id="KW-0812">Transmembrane</keyword>
<feature type="transmembrane region" description="Helical" evidence="20">
    <location>
        <begin position="144"/>
        <end position="165"/>
    </location>
</feature>
<organism evidence="21 22">
    <name type="scientific">Galendromus occidentalis</name>
    <name type="common">western predatory mite</name>
    <dbReference type="NCBI Taxonomy" id="34638"/>
    <lineage>
        <taxon>Eukaryota</taxon>
        <taxon>Metazoa</taxon>
        <taxon>Ecdysozoa</taxon>
        <taxon>Arthropoda</taxon>
        <taxon>Chelicerata</taxon>
        <taxon>Arachnida</taxon>
        <taxon>Acari</taxon>
        <taxon>Parasitiformes</taxon>
        <taxon>Mesostigmata</taxon>
        <taxon>Gamasina</taxon>
        <taxon>Phytoseioidea</taxon>
        <taxon>Phytoseiidae</taxon>
        <taxon>Typhlodrominae</taxon>
        <taxon>Galendromus</taxon>
    </lineage>
</organism>
<evidence type="ECO:0000313" key="22">
    <source>
        <dbReference type="RefSeq" id="XP_003745418.1"/>
    </source>
</evidence>
<evidence type="ECO:0000256" key="3">
    <source>
        <dbReference type="ARBA" id="ARBA00022516"/>
    </source>
</evidence>
<evidence type="ECO:0000256" key="9">
    <source>
        <dbReference type="ARBA" id="ARBA00022989"/>
    </source>
</evidence>
<reference evidence="22" key="1">
    <citation type="submission" date="2025-08" db="UniProtKB">
        <authorList>
            <consortium name="RefSeq"/>
        </authorList>
    </citation>
    <scope>IDENTIFICATION</scope>
</reference>
<gene>
    <name evidence="22" type="primary">LOC100906078</name>
</gene>
<evidence type="ECO:0000256" key="4">
    <source>
        <dbReference type="ARBA" id="ARBA00022548"/>
    </source>
</evidence>
<evidence type="ECO:0000256" key="2">
    <source>
        <dbReference type="ARBA" id="ARBA00005402"/>
    </source>
</evidence>
<proteinExistence type="inferred from homology"/>
<keyword evidence="8" id="KW-0752">Steroid biosynthesis</keyword>
<dbReference type="EC" id="1.3.1.21" evidence="16"/>
<feature type="transmembrane region" description="Helical" evidence="20">
    <location>
        <begin position="120"/>
        <end position="138"/>
    </location>
</feature>
<evidence type="ECO:0000256" key="8">
    <source>
        <dbReference type="ARBA" id="ARBA00022955"/>
    </source>
</evidence>
<keyword evidence="9 20" id="KW-1133">Transmembrane helix</keyword>
<dbReference type="GeneID" id="100906078"/>
<feature type="transmembrane region" description="Helical" evidence="20">
    <location>
        <begin position="74"/>
        <end position="92"/>
    </location>
</feature>
<evidence type="ECO:0000256" key="1">
    <source>
        <dbReference type="ARBA" id="ARBA00004141"/>
    </source>
</evidence>
<dbReference type="PANTHER" id="PTHR21257:SF38">
    <property type="entry name" value="7-DEHYDROCHOLESTEROL REDUCTASE"/>
    <property type="match status" value="1"/>
</dbReference>
<evidence type="ECO:0000256" key="19">
    <source>
        <dbReference type="ARBA" id="ARBA00047826"/>
    </source>
</evidence>
<keyword evidence="12" id="KW-0443">Lipid metabolism</keyword>
<dbReference type="Gene3D" id="1.20.120.1630">
    <property type="match status" value="1"/>
</dbReference>
<keyword evidence="14" id="KW-1207">Sterol metabolism</keyword>